<dbReference type="EC" id="2.7.7.65" evidence="1"/>
<dbReference type="CDD" id="cd00038">
    <property type="entry name" value="CAP_ED"/>
    <property type="match status" value="1"/>
</dbReference>
<evidence type="ECO:0000313" key="4">
    <source>
        <dbReference type="EMBL" id="OGI67055.1"/>
    </source>
</evidence>
<feature type="domain" description="GGDEF" evidence="3">
    <location>
        <begin position="199"/>
        <end position="333"/>
    </location>
</feature>
<dbReference type="InterPro" id="IPR000595">
    <property type="entry name" value="cNMP-bd_dom"/>
</dbReference>
<dbReference type="Pfam" id="PF00990">
    <property type="entry name" value="GGDEF"/>
    <property type="match status" value="1"/>
</dbReference>
<dbReference type="SUPFAM" id="SSF55073">
    <property type="entry name" value="Nucleotide cyclase"/>
    <property type="match status" value="1"/>
</dbReference>
<dbReference type="PROSITE" id="PS50042">
    <property type="entry name" value="CNMP_BINDING_3"/>
    <property type="match status" value="1"/>
</dbReference>
<dbReference type="PANTHER" id="PTHR45138:SF24">
    <property type="entry name" value="DIGUANYLATE CYCLASE DGCC-RELATED"/>
    <property type="match status" value="1"/>
</dbReference>
<dbReference type="Gene3D" id="3.30.70.270">
    <property type="match status" value="1"/>
</dbReference>
<dbReference type="InterPro" id="IPR043128">
    <property type="entry name" value="Rev_trsase/Diguanyl_cyclase"/>
</dbReference>
<evidence type="ECO:0000256" key="1">
    <source>
        <dbReference type="ARBA" id="ARBA00012528"/>
    </source>
</evidence>
<dbReference type="SUPFAM" id="SSF51206">
    <property type="entry name" value="cAMP-binding domain-like"/>
    <property type="match status" value="1"/>
</dbReference>
<comment type="caution">
    <text evidence="4">The sequence shown here is derived from an EMBL/GenBank/DDBJ whole genome shotgun (WGS) entry which is preliminary data.</text>
</comment>
<dbReference type="GO" id="GO:0043709">
    <property type="term" value="P:cell adhesion involved in single-species biofilm formation"/>
    <property type="evidence" value="ECO:0007669"/>
    <property type="project" value="TreeGrafter"/>
</dbReference>
<dbReference type="GO" id="GO:1902201">
    <property type="term" value="P:negative regulation of bacterial-type flagellum-dependent cell motility"/>
    <property type="evidence" value="ECO:0007669"/>
    <property type="project" value="TreeGrafter"/>
</dbReference>
<feature type="domain" description="Cyclic nucleotide-binding" evidence="2">
    <location>
        <begin position="31"/>
        <end position="148"/>
    </location>
</feature>
<dbReference type="GO" id="GO:0005886">
    <property type="term" value="C:plasma membrane"/>
    <property type="evidence" value="ECO:0007669"/>
    <property type="project" value="TreeGrafter"/>
</dbReference>
<dbReference type="PANTHER" id="PTHR45138">
    <property type="entry name" value="REGULATORY COMPONENTS OF SENSORY TRANSDUCTION SYSTEM"/>
    <property type="match status" value="1"/>
</dbReference>
<sequence length="336" mass="35644">MEQSIRKIQGINQETVATARHSRRDLAQVNLFKGAHQEGVMPLLRDCPVQLLTNGDVLLRTGESCEAVYVVLSGRLRMQGPSSATPDVLIDAGDAIGELFLFQNAVIASTVSAIESSRVVVIDRKTAWALIGASHQIARNWLALLASRTRVNGVIGASEELKTAHGGHATLDEITGLYNRRWLDSMLPRQITRSTANREPLALLLVEIDGFANYTRRVGPIAGDHASHAVAQTLVNGVRPTDLVAAFGTAQFAIVLPNSAAASACQVGERLRHAVSTADFDGADDNSSLSLTISVGAAEFQTASDARSFLAAAEAALKMAKHSGGDRIGMYPVGSG</sequence>
<dbReference type="GO" id="GO:0052621">
    <property type="term" value="F:diguanylate cyclase activity"/>
    <property type="evidence" value="ECO:0007669"/>
    <property type="project" value="UniProtKB-EC"/>
</dbReference>
<dbReference type="InterPro" id="IPR050469">
    <property type="entry name" value="Diguanylate_Cyclase"/>
</dbReference>
<accession>A0A1F6VBW1</accession>
<dbReference type="InterPro" id="IPR029787">
    <property type="entry name" value="Nucleotide_cyclase"/>
</dbReference>
<organism evidence="4 5">
    <name type="scientific">Candidatus Muproteobacteria bacterium RBG_16_60_9</name>
    <dbReference type="NCBI Taxonomy" id="1817755"/>
    <lineage>
        <taxon>Bacteria</taxon>
        <taxon>Pseudomonadati</taxon>
        <taxon>Pseudomonadota</taxon>
        <taxon>Candidatus Muproteobacteria</taxon>
    </lineage>
</organism>
<dbReference type="InterPro" id="IPR018490">
    <property type="entry name" value="cNMP-bd_dom_sf"/>
</dbReference>
<dbReference type="NCBIfam" id="TIGR00254">
    <property type="entry name" value="GGDEF"/>
    <property type="match status" value="1"/>
</dbReference>
<dbReference type="PROSITE" id="PS50887">
    <property type="entry name" value="GGDEF"/>
    <property type="match status" value="1"/>
</dbReference>
<dbReference type="Pfam" id="PF00027">
    <property type="entry name" value="cNMP_binding"/>
    <property type="match status" value="1"/>
</dbReference>
<proteinExistence type="predicted"/>
<dbReference type="CDD" id="cd01949">
    <property type="entry name" value="GGDEF"/>
    <property type="match status" value="1"/>
</dbReference>
<evidence type="ECO:0000313" key="5">
    <source>
        <dbReference type="Proteomes" id="UP000179076"/>
    </source>
</evidence>
<dbReference type="InterPro" id="IPR000160">
    <property type="entry name" value="GGDEF_dom"/>
</dbReference>
<evidence type="ECO:0000259" key="3">
    <source>
        <dbReference type="PROSITE" id="PS50887"/>
    </source>
</evidence>
<name>A0A1F6VBW1_9PROT</name>
<dbReference type="Proteomes" id="UP000179076">
    <property type="component" value="Unassembled WGS sequence"/>
</dbReference>
<dbReference type="Gene3D" id="2.60.120.10">
    <property type="entry name" value="Jelly Rolls"/>
    <property type="match status" value="1"/>
</dbReference>
<evidence type="ECO:0000259" key="2">
    <source>
        <dbReference type="PROSITE" id="PS50042"/>
    </source>
</evidence>
<dbReference type="EMBL" id="MFSP01000070">
    <property type="protein sequence ID" value="OGI67055.1"/>
    <property type="molecule type" value="Genomic_DNA"/>
</dbReference>
<dbReference type="SMART" id="SM00267">
    <property type="entry name" value="GGDEF"/>
    <property type="match status" value="1"/>
</dbReference>
<dbReference type="InterPro" id="IPR014710">
    <property type="entry name" value="RmlC-like_jellyroll"/>
</dbReference>
<dbReference type="AlphaFoldDB" id="A0A1F6VBW1"/>
<protein>
    <recommendedName>
        <fullName evidence="1">diguanylate cyclase</fullName>
        <ecNumber evidence="1">2.7.7.65</ecNumber>
    </recommendedName>
</protein>
<gene>
    <name evidence="4" type="ORF">A2W18_08215</name>
</gene>
<reference evidence="4 5" key="1">
    <citation type="journal article" date="2016" name="Nat. Commun.">
        <title>Thousands of microbial genomes shed light on interconnected biogeochemical processes in an aquifer system.</title>
        <authorList>
            <person name="Anantharaman K."/>
            <person name="Brown C.T."/>
            <person name="Hug L.A."/>
            <person name="Sharon I."/>
            <person name="Castelle C.J."/>
            <person name="Probst A.J."/>
            <person name="Thomas B.C."/>
            <person name="Singh A."/>
            <person name="Wilkins M.J."/>
            <person name="Karaoz U."/>
            <person name="Brodie E.L."/>
            <person name="Williams K.H."/>
            <person name="Hubbard S.S."/>
            <person name="Banfield J.F."/>
        </authorList>
    </citation>
    <scope>NUCLEOTIDE SEQUENCE [LARGE SCALE GENOMIC DNA]</scope>
</reference>